<sequence length="208" mass="22834">MAFKVVLALAVVVCVAVASDLDTGMWVAHCARNATVDGVPAAGVPVHASIINPNFYGVPDVEIKANQTSKDSDAVAKFEYDLYWPKFVVDGQFKSEIKGVIHSHHEGNWTLLFEHVHWTGQLHFHKEKHHIDKLKIHWTNKNLEAHVTGAGAQGDAVALMLETGLKTAFVTGAASLGVESVLGYRLNDVWLKNATKVEALLDWCRHGH</sequence>
<organism evidence="2 3">
    <name type="scientific">Callosobruchus maculatus</name>
    <name type="common">Southern cowpea weevil</name>
    <name type="synonym">Pulse bruchid</name>
    <dbReference type="NCBI Taxonomy" id="64391"/>
    <lineage>
        <taxon>Eukaryota</taxon>
        <taxon>Metazoa</taxon>
        <taxon>Ecdysozoa</taxon>
        <taxon>Arthropoda</taxon>
        <taxon>Hexapoda</taxon>
        <taxon>Insecta</taxon>
        <taxon>Pterygota</taxon>
        <taxon>Neoptera</taxon>
        <taxon>Endopterygota</taxon>
        <taxon>Coleoptera</taxon>
        <taxon>Polyphaga</taxon>
        <taxon>Cucujiformia</taxon>
        <taxon>Chrysomeloidea</taxon>
        <taxon>Chrysomelidae</taxon>
        <taxon>Bruchinae</taxon>
        <taxon>Bruchini</taxon>
        <taxon>Callosobruchus</taxon>
    </lineage>
</organism>
<dbReference type="Gene3D" id="3.15.10.30">
    <property type="entry name" value="Haemolymph juvenile hormone binding protein"/>
    <property type="match status" value="1"/>
</dbReference>
<dbReference type="EMBL" id="CAACVG010002126">
    <property type="protein sequence ID" value="VEN36072.1"/>
    <property type="molecule type" value="Genomic_DNA"/>
</dbReference>
<feature type="signal peptide" evidence="1">
    <location>
        <begin position="1"/>
        <end position="18"/>
    </location>
</feature>
<evidence type="ECO:0000256" key="1">
    <source>
        <dbReference type="SAM" id="SignalP"/>
    </source>
</evidence>
<dbReference type="AlphaFoldDB" id="A0A653BKJ1"/>
<evidence type="ECO:0000313" key="2">
    <source>
        <dbReference type="EMBL" id="VEN36072.1"/>
    </source>
</evidence>
<proteinExistence type="predicted"/>
<gene>
    <name evidence="2" type="ORF">CALMAC_LOCUS1790</name>
</gene>
<accession>A0A653BKJ1</accession>
<dbReference type="InterPro" id="IPR038606">
    <property type="entry name" value="To_sf"/>
</dbReference>
<protein>
    <recommendedName>
        <fullName evidence="4">Alpha-carbonic anhydrase domain-containing protein</fullName>
    </recommendedName>
</protein>
<name>A0A653BKJ1_CALMS</name>
<keyword evidence="1" id="KW-0732">Signal</keyword>
<evidence type="ECO:0008006" key="4">
    <source>
        <dbReference type="Google" id="ProtNLM"/>
    </source>
</evidence>
<reference evidence="2 3" key="1">
    <citation type="submission" date="2019-01" db="EMBL/GenBank/DDBJ databases">
        <authorList>
            <person name="Sayadi A."/>
        </authorList>
    </citation>
    <scope>NUCLEOTIDE SEQUENCE [LARGE SCALE GENOMIC DNA]</scope>
</reference>
<feature type="chain" id="PRO_5024978418" description="Alpha-carbonic anhydrase domain-containing protein" evidence="1">
    <location>
        <begin position="19"/>
        <end position="208"/>
    </location>
</feature>
<dbReference type="Proteomes" id="UP000410492">
    <property type="component" value="Unassembled WGS sequence"/>
</dbReference>
<evidence type="ECO:0000313" key="3">
    <source>
        <dbReference type="Proteomes" id="UP000410492"/>
    </source>
</evidence>
<dbReference type="OrthoDB" id="6759118at2759"/>
<keyword evidence="3" id="KW-1185">Reference proteome</keyword>